<sequence length="1239" mass="131339">MVTWHLAVFLCMLGGALAAGKKNVLLFESERVPEGGLLGEHNVGANGSCANPKFICSGNSTCCQTGKESFMCCPFVEGVCCMDRLHCCPKGSHCDVPHKRCFRTTENGVEFIAMEQSYRPLERKSAKNSVERVVCPGGTSYCPNGTTCCQLASGQYGCCPLPQATCCSDHLHCCPNGYKCDVSAGTCTRGGDVLSLFKKEPATEMETKVEHVVCPGGTSYCPDGTTCCQLASGQYGCCPLPQATCCSDHLHCCPNGYKCDVAHGKCLRGGDVLSWFNKEPATEIETKVEHVVCPGGTSYCPDGTTCCQLASGQYGCCPLPQATCCSDHLHCCPNGYKCDVAHGKCLRGGDVLSWFNKEPATEIETKVEHVVCPGGTSYCPDGTTCCQLASGLYGCCPLPQATCCSDHLHCCPNGYKCDVAHGKCLRGGDVLSWFNKEPATEIETKVEHVVCPGGTSYCPDGTTCCQLASGLYGCCPLPQATCCSDHLHCCPNGYKCDVAHGKCLRGGDVLSWFNKEPATEIETKVEHVVCPGGTSYCPDGTTCCQLASGQYGCCPLPQATCCSDHLHCCPNGYKCDVAHGKCLRGGDVLSWFNKEPATEIETKVEHVVCPGGTSYCPDGTTCCQLASGQYGCCPLPQATCCSDHLHCCPNGYKCDVAHGKCLRGGDVLSWFNKEPATEIETKVEHVVCPGGTSYCPDGTTCCQLASGQYGCCPLPQATCCSDHLHCCPNGYKCDVAHGKCLRGGDVLSWFNKEPATEIETKVEHVVCPGGTSYCPDGTTCCQLASGQYGCCPLPQATCCSDHLHCCPNGYKCDVAHGKCLRGGDVLSWFNKEPATEIETKVEHVVCPGGTSYCPDGTTCCQLASGQYGCCPLPQATCCSDHLHCCPNGYKCDVAHGKCLRGGDVLSWFNKEPATEIETKVEHVVCPGGTSYCPDGTTCCQLASGQYGCCPLPQATCCSDHLHCCPNGYKCDVAHGKCLRGGDVLSWFNKEPATEIETKVEHVVCPGGTSYCPDGTTCCQLASGQYGCCPLPQATCCSDHLHCCPNGYKCDVAHGKCLRGGDILSWMTKKVATPISPKAEVDRVVCPGGSSFCPDGSTCCQLSSGQYGCCPRPSATCCSDHLHCCPNGYKCDVAHGKCIRGGDILSWFDKEPATEIAPKPEVEHVVCPGGTSYCPDGTTCCQLASGQYGCCPLPSATCCSDHLHCCPNGYKCDVAHGKCIRGGDVLSWFNKEPATPVLLP</sequence>
<dbReference type="Pfam" id="PF00396">
    <property type="entry name" value="Granulin"/>
    <property type="match status" value="15"/>
</dbReference>
<dbReference type="Gene3D" id="2.10.25.160">
    <property type="entry name" value="Granulin"/>
    <property type="match status" value="15"/>
</dbReference>
<feature type="signal peptide" evidence="5">
    <location>
        <begin position="1"/>
        <end position="18"/>
    </location>
</feature>
<feature type="domain" description="Granulins" evidence="6">
    <location>
        <begin position="81"/>
        <end position="94"/>
    </location>
</feature>
<feature type="domain" description="Granulins" evidence="6">
    <location>
        <begin position="325"/>
        <end position="338"/>
    </location>
</feature>
<evidence type="ECO:0000313" key="8">
    <source>
        <dbReference type="RefSeq" id="XP_012942575.1"/>
    </source>
</evidence>
<feature type="chain" id="PRO_5045310259" evidence="5">
    <location>
        <begin position="19"/>
        <end position="1239"/>
    </location>
</feature>
<evidence type="ECO:0000256" key="4">
    <source>
        <dbReference type="ARBA" id="ARBA00023157"/>
    </source>
</evidence>
<evidence type="ECO:0000256" key="1">
    <source>
        <dbReference type="ARBA" id="ARBA00004613"/>
    </source>
</evidence>
<dbReference type="InterPro" id="IPR000118">
    <property type="entry name" value="Granulin"/>
</dbReference>
<gene>
    <name evidence="8" type="primary">LOC101846478</name>
</gene>
<evidence type="ECO:0000259" key="6">
    <source>
        <dbReference type="PROSITE" id="PS00799"/>
    </source>
</evidence>
<name>A0ABM1A7Y7_APLCA</name>
<keyword evidence="5" id="KW-0732">Signal</keyword>
<evidence type="ECO:0000256" key="5">
    <source>
        <dbReference type="SAM" id="SignalP"/>
    </source>
</evidence>
<evidence type="ECO:0000256" key="3">
    <source>
        <dbReference type="ARBA" id="ARBA00022525"/>
    </source>
</evidence>
<keyword evidence="4" id="KW-1015">Disulfide bond</keyword>
<protein>
    <submittedName>
        <fullName evidence="8">Fibrillin-3 isoform X1</fullName>
    </submittedName>
</protein>
<dbReference type="RefSeq" id="XP_012942575.1">
    <property type="nucleotide sequence ID" value="XM_013087121.2"/>
</dbReference>
<feature type="domain" description="Granulins" evidence="6">
    <location>
        <begin position="246"/>
        <end position="259"/>
    </location>
</feature>
<dbReference type="InterPro" id="IPR000571">
    <property type="entry name" value="Znf_CCCH"/>
</dbReference>
<feature type="domain" description="Granulins" evidence="6">
    <location>
        <begin position="562"/>
        <end position="575"/>
    </location>
</feature>
<feature type="domain" description="Granulins" evidence="6">
    <location>
        <begin position="1198"/>
        <end position="1211"/>
    </location>
</feature>
<feature type="domain" description="Granulins" evidence="6">
    <location>
        <begin position="483"/>
        <end position="496"/>
    </location>
</feature>
<feature type="domain" description="Granulins" evidence="6">
    <location>
        <begin position="878"/>
        <end position="891"/>
    </location>
</feature>
<dbReference type="InterPro" id="IPR037277">
    <property type="entry name" value="Granulin_sf"/>
</dbReference>
<dbReference type="InterPro" id="IPR039036">
    <property type="entry name" value="Granulin_fam"/>
</dbReference>
<dbReference type="PROSITE" id="PS00799">
    <property type="entry name" value="GRANULINS"/>
    <property type="match status" value="15"/>
</dbReference>
<comment type="similarity">
    <text evidence="2">Belongs to the granulin family.</text>
</comment>
<dbReference type="SMART" id="SM00277">
    <property type="entry name" value="GRAN"/>
    <property type="match status" value="15"/>
</dbReference>
<feature type="domain" description="Granulins" evidence="6">
    <location>
        <begin position="799"/>
        <end position="812"/>
    </location>
</feature>
<reference evidence="8" key="1">
    <citation type="submission" date="2025-08" db="UniProtKB">
        <authorList>
            <consortium name="RefSeq"/>
        </authorList>
    </citation>
    <scope>IDENTIFICATION</scope>
</reference>
<comment type="subcellular location">
    <subcellularLocation>
        <location evidence="1">Secreted</location>
    </subcellularLocation>
</comment>
<feature type="domain" description="Granulins" evidence="6">
    <location>
        <begin position="957"/>
        <end position="970"/>
    </location>
</feature>
<feature type="domain" description="Granulins" evidence="6">
    <location>
        <begin position="641"/>
        <end position="654"/>
    </location>
</feature>
<dbReference type="Proteomes" id="UP000694888">
    <property type="component" value="Unplaced"/>
</dbReference>
<feature type="domain" description="Granulins" evidence="6">
    <location>
        <begin position="720"/>
        <end position="733"/>
    </location>
</feature>
<keyword evidence="7" id="KW-1185">Reference proteome</keyword>
<feature type="domain" description="Granulins" evidence="6">
    <location>
        <begin position="167"/>
        <end position="180"/>
    </location>
</feature>
<feature type="domain" description="Granulins" evidence="6">
    <location>
        <begin position="404"/>
        <end position="417"/>
    </location>
</feature>
<dbReference type="PANTHER" id="PTHR12274:SF3">
    <property type="entry name" value="PROGRANULIN"/>
    <property type="match status" value="1"/>
</dbReference>
<feature type="domain" description="Granulins" evidence="6">
    <location>
        <begin position="1036"/>
        <end position="1049"/>
    </location>
</feature>
<dbReference type="SUPFAM" id="SSF57277">
    <property type="entry name" value="Granulin repeat"/>
    <property type="match status" value="14"/>
</dbReference>
<evidence type="ECO:0000313" key="7">
    <source>
        <dbReference type="Proteomes" id="UP000694888"/>
    </source>
</evidence>
<evidence type="ECO:0000256" key="2">
    <source>
        <dbReference type="ARBA" id="ARBA00010093"/>
    </source>
</evidence>
<dbReference type="GeneID" id="101846478"/>
<proteinExistence type="inferred from homology"/>
<accession>A0ABM1A7Y7</accession>
<dbReference type="SMART" id="SM00356">
    <property type="entry name" value="ZnF_C3H1"/>
    <property type="match status" value="13"/>
</dbReference>
<feature type="domain" description="Granulins" evidence="6">
    <location>
        <begin position="1117"/>
        <end position="1130"/>
    </location>
</feature>
<organism evidence="7 8">
    <name type="scientific">Aplysia californica</name>
    <name type="common">California sea hare</name>
    <dbReference type="NCBI Taxonomy" id="6500"/>
    <lineage>
        <taxon>Eukaryota</taxon>
        <taxon>Metazoa</taxon>
        <taxon>Spiralia</taxon>
        <taxon>Lophotrochozoa</taxon>
        <taxon>Mollusca</taxon>
        <taxon>Gastropoda</taxon>
        <taxon>Heterobranchia</taxon>
        <taxon>Euthyneura</taxon>
        <taxon>Tectipleura</taxon>
        <taxon>Aplysiida</taxon>
        <taxon>Aplysioidea</taxon>
        <taxon>Aplysiidae</taxon>
        <taxon>Aplysia</taxon>
    </lineage>
</organism>
<keyword evidence="3" id="KW-0964">Secreted</keyword>
<dbReference type="PANTHER" id="PTHR12274">
    <property type="entry name" value="GRANULIN"/>
    <property type="match status" value="1"/>
</dbReference>